<comment type="caution">
    <text evidence="1">The sequence shown here is derived from an EMBL/GenBank/DDBJ whole genome shotgun (WGS) entry which is preliminary data.</text>
</comment>
<organism evidence="1 2">
    <name type="scientific">Rhypophila decipiens</name>
    <dbReference type="NCBI Taxonomy" id="261697"/>
    <lineage>
        <taxon>Eukaryota</taxon>
        <taxon>Fungi</taxon>
        <taxon>Dikarya</taxon>
        <taxon>Ascomycota</taxon>
        <taxon>Pezizomycotina</taxon>
        <taxon>Sordariomycetes</taxon>
        <taxon>Sordariomycetidae</taxon>
        <taxon>Sordariales</taxon>
        <taxon>Naviculisporaceae</taxon>
        <taxon>Rhypophila</taxon>
    </lineage>
</organism>
<name>A0AAN6XZX7_9PEZI</name>
<accession>A0AAN6XZX7</accession>
<keyword evidence="2" id="KW-1185">Reference proteome</keyword>
<evidence type="ECO:0008006" key="3">
    <source>
        <dbReference type="Google" id="ProtNLM"/>
    </source>
</evidence>
<feature type="non-terminal residue" evidence="1">
    <location>
        <position position="1"/>
    </location>
</feature>
<dbReference type="AlphaFoldDB" id="A0AAN6XZX7"/>
<dbReference type="EMBL" id="MU858355">
    <property type="protein sequence ID" value="KAK4206757.1"/>
    <property type="molecule type" value="Genomic_DNA"/>
</dbReference>
<reference evidence="1" key="1">
    <citation type="journal article" date="2023" name="Mol. Phylogenet. Evol.">
        <title>Genome-scale phylogeny and comparative genomics of the fungal order Sordariales.</title>
        <authorList>
            <person name="Hensen N."/>
            <person name="Bonometti L."/>
            <person name="Westerberg I."/>
            <person name="Brannstrom I.O."/>
            <person name="Guillou S."/>
            <person name="Cros-Aarteil S."/>
            <person name="Calhoun S."/>
            <person name="Haridas S."/>
            <person name="Kuo A."/>
            <person name="Mondo S."/>
            <person name="Pangilinan J."/>
            <person name="Riley R."/>
            <person name="LaButti K."/>
            <person name="Andreopoulos B."/>
            <person name="Lipzen A."/>
            <person name="Chen C."/>
            <person name="Yan M."/>
            <person name="Daum C."/>
            <person name="Ng V."/>
            <person name="Clum A."/>
            <person name="Steindorff A."/>
            <person name="Ohm R.A."/>
            <person name="Martin F."/>
            <person name="Silar P."/>
            <person name="Natvig D.O."/>
            <person name="Lalanne C."/>
            <person name="Gautier V."/>
            <person name="Ament-Velasquez S.L."/>
            <person name="Kruys A."/>
            <person name="Hutchinson M.I."/>
            <person name="Powell A.J."/>
            <person name="Barry K."/>
            <person name="Miller A.N."/>
            <person name="Grigoriev I.V."/>
            <person name="Debuchy R."/>
            <person name="Gladieux P."/>
            <person name="Hiltunen Thoren M."/>
            <person name="Johannesson H."/>
        </authorList>
    </citation>
    <scope>NUCLEOTIDE SEQUENCE</scope>
    <source>
        <strain evidence="1">PSN293</strain>
    </source>
</reference>
<proteinExistence type="predicted"/>
<dbReference type="Proteomes" id="UP001301769">
    <property type="component" value="Unassembled WGS sequence"/>
</dbReference>
<gene>
    <name evidence="1" type="ORF">QBC37DRAFT_243882</name>
</gene>
<evidence type="ECO:0000313" key="2">
    <source>
        <dbReference type="Proteomes" id="UP001301769"/>
    </source>
</evidence>
<feature type="non-terminal residue" evidence="1">
    <location>
        <position position="81"/>
    </location>
</feature>
<reference evidence="1" key="2">
    <citation type="submission" date="2023-05" db="EMBL/GenBank/DDBJ databases">
        <authorList>
            <consortium name="Lawrence Berkeley National Laboratory"/>
            <person name="Steindorff A."/>
            <person name="Hensen N."/>
            <person name="Bonometti L."/>
            <person name="Westerberg I."/>
            <person name="Brannstrom I.O."/>
            <person name="Guillou S."/>
            <person name="Cros-Aarteil S."/>
            <person name="Calhoun S."/>
            <person name="Haridas S."/>
            <person name="Kuo A."/>
            <person name="Mondo S."/>
            <person name="Pangilinan J."/>
            <person name="Riley R."/>
            <person name="Labutti K."/>
            <person name="Andreopoulos B."/>
            <person name="Lipzen A."/>
            <person name="Chen C."/>
            <person name="Yanf M."/>
            <person name="Daum C."/>
            <person name="Ng V."/>
            <person name="Clum A."/>
            <person name="Ohm R."/>
            <person name="Martin F."/>
            <person name="Silar P."/>
            <person name="Natvig D."/>
            <person name="Lalanne C."/>
            <person name="Gautier V."/>
            <person name="Ament-Velasquez S.L."/>
            <person name="Kruys A."/>
            <person name="Hutchinson M.I."/>
            <person name="Powell A.J."/>
            <person name="Barry K."/>
            <person name="Miller A.N."/>
            <person name="Grigoriev I.V."/>
            <person name="Debuchy R."/>
            <person name="Gladieux P."/>
            <person name="Thoren M.H."/>
            <person name="Johannesson H."/>
        </authorList>
    </citation>
    <scope>NUCLEOTIDE SEQUENCE</scope>
    <source>
        <strain evidence="1">PSN293</strain>
    </source>
</reference>
<evidence type="ECO:0000313" key="1">
    <source>
        <dbReference type="EMBL" id="KAK4206757.1"/>
    </source>
</evidence>
<protein>
    <recommendedName>
        <fullName evidence="3">GAG-pre-integrase domain-containing protein</fullName>
    </recommendedName>
</protein>
<sequence>TSWTGRKPSSATTLLWHGRLGHPGAAALANLPESSTGVVLRGPAAYECPDSGMAKARRQTRRTPREITQNVGEVIAIDFLD</sequence>